<keyword evidence="3" id="KW-1185">Reference proteome</keyword>
<name>A0AAD2Q2U4_9AGAR</name>
<proteinExistence type="predicted"/>
<evidence type="ECO:0000313" key="3">
    <source>
        <dbReference type="Proteomes" id="UP001295794"/>
    </source>
</evidence>
<protein>
    <submittedName>
        <fullName evidence="2">Uncharacterized protein</fullName>
    </submittedName>
</protein>
<organism evidence="2 3">
    <name type="scientific">Mycena citricolor</name>
    <dbReference type="NCBI Taxonomy" id="2018698"/>
    <lineage>
        <taxon>Eukaryota</taxon>
        <taxon>Fungi</taxon>
        <taxon>Dikarya</taxon>
        <taxon>Basidiomycota</taxon>
        <taxon>Agaricomycotina</taxon>
        <taxon>Agaricomycetes</taxon>
        <taxon>Agaricomycetidae</taxon>
        <taxon>Agaricales</taxon>
        <taxon>Marasmiineae</taxon>
        <taxon>Mycenaceae</taxon>
        <taxon>Mycena</taxon>
    </lineage>
</organism>
<dbReference type="AlphaFoldDB" id="A0AAD2Q2U4"/>
<evidence type="ECO:0000256" key="1">
    <source>
        <dbReference type="SAM" id="MobiDB-lite"/>
    </source>
</evidence>
<dbReference type="EMBL" id="CAVNYO010000156">
    <property type="protein sequence ID" value="CAK5269890.1"/>
    <property type="molecule type" value="Genomic_DNA"/>
</dbReference>
<dbReference type="Proteomes" id="UP001295794">
    <property type="component" value="Unassembled WGS sequence"/>
</dbReference>
<accession>A0AAD2Q2U4</accession>
<feature type="region of interest" description="Disordered" evidence="1">
    <location>
        <begin position="77"/>
        <end position="98"/>
    </location>
</feature>
<feature type="region of interest" description="Disordered" evidence="1">
    <location>
        <begin position="143"/>
        <end position="174"/>
    </location>
</feature>
<gene>
    <name evidence="2" type="ORF">MYCIT1_LOCUS13943</name>
</gene>
<feature type="compositionally biased region" description="Basic and acidic residues" evidence="1">
    <location>
        <begin position="146"/>
        <end position="171"/>
    </location>
</feature>
<comment type="caution">
    <text evidence="2">The sequence shown here is derived from an EMBL/GenBank/DDBJ whole genome shotgun (WGS) entry which is preliminary data.</text>
</comment>
<evidence type="ECO:0000313" key="2">
    <source>
        <dbReference type="EMBL" id="CAK5269890.1"/>
    </source>
</evidence>
<reference evidence="2" key="1">
    <citation type="submission" date="2023-11" db="EMBL/GenBank/DDBJ databases">
        <authorList>
            <person name="De Vega J J."/>
            <person name="De Vega J J."/>
        </authorList>
    </citation>
    <scope>NUCLEOTIDE SEQUENCE</scope>
</reference>
<sequence length="440" mass="49533">MWRLFNNSFLPNGEGTQGQQVEAYWKKKGKSVNFQDSYYLDQFDSCDNDDISDYPEEVADEICSLCSQLIQYERKLSRPTPDSCAEPRTQKPASGSTSFAMESAIGQFMQKAMTNAMASYFNNMNSGYPWTQEQFIQTRWGANSQPERDNNNLAKPSEDHDKQAEQQEKPRKPVIIKEVSNSDNDKESVRDNTKKRKELPFEKVKPILQEPVYSAKARVPDKYQLRVPIQKKAVAEAVYDKMKNMSVDVTVGELLAVLGTVRDSILKDSSKKCVPVQTSMLQETGCVIEDVWEGELSYNLVSTKELPEPVFYHNTVKGEIPIGAVVVTDPYEMYLESIPSNENPRHVYVGNSLAAPRTINRQINACLDMDCILDSGSQIVSMAFLEAVNAQLSWDPKVVIYMESTNGSISKALGLARNVPFRFGTILVYLLVIMESDGQS</sequence>